<dbReference type="SUPFAM" id="SSF56112">
    <property type="entry name" value="Protein kinase-like (PK-like)"/>
    <property type="match status" value="1"/>
</dbReference>
<dbReference type="PROSITE" id="PS00107">
    <property type="entry name" value="PROTEIN_KINASE_ATP"/>
    <property type="match status" value="1"/>
</dbReference>
<dbReference type="GO" id="GO:0004708">
    <property type="term" value="F:MAP kinase kinase activity"/>
    <property type="evidence" value="ECO:0007669"/>
    <property type="project" value="UniProtKB-EC"/>
</dbReference>
<feature type="region of interest" description="Disordered" evidence="9">
    <location>
        <begin position="490"/>
        <end position="510"/>
    </location>
</feature>
<evidence type="ECO:0000313" key="11">
    <source>
        <dbReference type="EMBL" id="CAE2313478.1"/>
    </source>
</evidence>
<evidence type="ECO:0000313" key="14">
    <source>
        <dbReference type="EMBL" id="CAE2313499.1"/>
    </source>
</evidence>
<evidence type="ECO:0000256" key="6">
    <source>
        <dbReference type="ARBA" id="ARBA00038035"/>
    </source>
</evidence>
<gene>
    <name evidence="11" type="ORF">GTHE00462_LOCUS22770</name>
    <name evidence="12" type="ORF">GTHE00462_LOCUS22774</name>
    <name evidence="13" type="ORF">GTHE00462_LOCUS22775</name>
    <name evidence="14" type="ORF">GTHE00462_LOCUS22781</name>
    <name evidence="15" type="ORF">GTHE00462_LOCUS22782</name>
    <name evidence="16" type="ORF">GTHE00462_LOCUS22790</name>
</gene>
<accession>A0A6U6BDL2</accession>
<keyword evidence="2" id="KW-0808">Transferase</keyword>
<keyword evidence="5 8" id="KW-0067">ATP-binding</keyword>
<feature type="compositionally biased region" description="Basic and acidic residues" evidence="9">
    <location>
        <begin position="83"/>
        <end position="104"/>
    </location>
</feature>
<sequence>MNWCSRPRPKLDLPCCGNNRRETITIDVPEMPKQQLIISSDTMFTCGSVCIDRNGLHKKLLDADIAAAPQTLRSFRDSYADKGLENRSSRQRMSRADLEAKRGAAEGGRTSYGGWVPLGGAKPLRVKLEDLVKIKGMSSCLGKGVSGTVWKVMDQSVQEILALKEMALEADEEKCKLIVQEMQIMLDLDHPSIVACHGVFYDMGIFKIVMEFMDEGSLLDILRFGDHKVSVPVLGGLAKQILEAMRYLHVEKRVIHRDVKPGNILLNRKGECKLADFGVCSKPRDRYDSTCATWVGTVTYMSPERILGNSYSFNADVWALGVIMVEAALGRYPYLVEGMDKKKFEFWDLMDVMINSQCATSKLPHDIDPAFKSFCQYILEKDHELRPSSVDALTHPFLQTIHEDVNIHIAQWISEVRQDRRSMDAKKISRSLGGLSIGEQNGSASNQTSERNSAKSTARSEVHSLRNGVEGIKLANGIVKKEEERVFQTSSVRGMMNGESKSRLRSSMGL</sequence>
<evidence type="ECO:0000256" key="8">
    <source>
        <dbReference type="PROSITE-ProRule" id="PRU10141"/>
    </source>
</evidence>
<dbReference type="PANTHER" id="PTHR48013:SF32">
    <property type="entry name" value="MITOGEN-ACTIVATED PROTEIN KINASE KINASE 2-LIKE"/>
    <property type="match status" value="1"/>
</dbReference>
<keyword evidence="3 8" id="KW-0547">Nucleotide-binding</keyword>
<evidence type="ECO:0000256" key="9">
    <source>
        <dbReference type="SAM" id="MobiDB-lite"/>
    </source>
</evidence>
<dbReference type="SMART" id="SM00220">
    <property type="entry name" value="S_TKc"/>
    <property type="match status" value="1"/>
</dbReference>
<evidence type="ECO:0000256" key="4">
    <source>
        <dbReference type="ARBA" id="ARBA00022777"/>
    </source>
</evidence>
<name>A0A6U6BDL2_GUITH</name>
<evidence type="ECO:0000313" key="13">
    <source>
        <dbReference type="EMBL" id="CAE2313488.1"/>
    </source>
</evidence>
<feature type="binding site" evidence="8">
    <location>
        <position position="164"/>
    </location>
    <ligand>
        <name>ATP</name>
        <dbReference type="ChEBI" id="CHEBI:30616"/>
    </ligand>
</feature>
<dbReference type="InterPro" id="IPR008271">
    <property type="entry name" value="Ser/Thr_kinase_AS"/>
</dbReference>
<dbReference type="PROSITE" id="PS00108">
    <property type="entry name" value="PROTEIN_KINASE_ST"/>
    <property type="match status" value="1"/>
</dbReference>
<evidence type="ECO:0000256" key="2">
    <source>
        <dbReference type="ARBA" id="ARBA00022679"/>
    </source>
</evidence>
<evidence type="ECO:0000256" key="7">
    <source>
        <dbReference type="ARBA" id="ARBA00038999"/>
    </source>
</evidence>
<feature type="compositionally biased region" description="Polar residues" evidence="9">
    <location>
        <begin position="438"/>
        <end position="457"/>
    </location>
</feature>
<dbReference type="GO" id="GO:0005524">
    <property type="term" value="F:ATP binding"/>
    <property type="evidence" value="ECO:0007669"/>
    <property type="project" value="UniProtKB-UniRule"/>
</dbReference>
<protein>
    <recommendedName>
        <fullName evidence="7">mitogen-activated protein kinase kinase</fullName>
        <ecNumber evidence="7">2.7.12.2</ecNumber>
    </recommendedName>
</protein>
<dbReference type="PANTHER" id="PTHR48013">
    <property type="entry name" value="DUAL SPECIFICITY MITOGEN-ACTIVATED PROTEIN KINASE KINASE 5-RELATED"/>
    <property type="match status" value="1"/>
</dbReference>
<feature type="domain" description="Protein kinase" evidence="10">
    <location>
        <begin position="135"/>
        <end position="398"/>
    </location>
</feature>
<dbReference type="PROSITE" id="PS50011">
    <property type="entry name" value="PROTEIN_KINASE_DOM"/>
    <property type="match status" value="1"/>
</dbReference>
<feature type="region of interest" description="Disordered" evidence="9">
    <location>
        <begin position="83"/>
        <end position="107"/>
    </location>
</feature>
<dbReference type="EMBL" id="HBKN01029426">
    <property type="protein sequence ID" value="CAE2313510.1"/>
    <property type="molecule type" value="Transcribed_RNA"/>
</dbReference>
<dbReference type="EMBL" id="HBKN01029406">
    <property type="protein sequence ID" value="CAE2313478.1"/>
    <property type="molecule type" value="Transcribed_RNA"/>
</dbReference>
<dbReference type="InterPro" id="IPR011009">
    <property type="entry name" value="Kinase-like_dom_sf"/>
</dbReference>
<keyword evidence="4" id="KW-0418">Kinase</keyword>
<evidence type="ECO:0000313" key="15">
    <source>
        <dbReference type="EMBL" id="CAE2313500.1"/>
    </source>
</evidence>
<dbReference type="Gene3D" id="1.10.510.10">
    <property type="entry name" value="Transferase(Phosphotransferase) domain 1"/>
    <property type="match status" value="1"/>
</dbReference>
<dbReference type="Gene3D" id="3.30.200.20">
    <property type="entry name" value="Phosphorylase Kinase, domain 1"/>
    <property type="match status" value="1"/>
</dbReference>
<keyword evidence="1" id="KW-0723">Serine/threonine-protein kinase</keyword>
<dbReference type="EC" id="2.7.12.2" evidence="7"/>
<reference evidence="13" key="1">
    <citation type="submission" date="2021-01" db="EMBL/GenBank/DDBJ databases">
        <authorList>
            <person name="Corre E."/>
            <person name="Pelletier E."/>
            <person name="Niang G."/>
            <person name="Scheremetjew M."/>
            <person name="Finn R."/>
            <person name="Kale V."/>
            <person name="Holt S."/>
            <person name="Cochrane G."/>
            <person name="Meng A."/>
            <person name="Brown T."/>
            <person name="Cohen L."/>
        </authorList>
    </citation>
    <scope>NUCLEOTIDE SEQUENCE</scope>
    <source>
        <strain evidence="13">CCMP 2712</strain>
    </source>
</reference>
<dbReference type="EMBL" id="HBKN01029411">
    <property type="protein sequence ID" value="CAE2313488.1"/>
    <property type="molecule type" value="Transcribed_RNA"/>
</dbReference>
<organism evidence="13">
    <name type="scientific">Guillardia theta</name>
    <name type="common">Cryptophyte</name>
    <name type="synonym">Cryptomonas phi</name>
    <dbReference type="NCBI Taxonomy" id="55529"/>
    <lineage>
        <taxon>Eukaryota</taxon>
        <taxon>Cryptophyceae</taxon>
        <taxon>Pyrenomonadales</taxon>
        <taxon>Geminigeraceae</taxon>
        <taxon>Guillardia</taxon>
    </lineage>
</organism>
<proteinExistence type="inferred from homology"/>
<evidence type="ECO:0000313" key="16">
    <source>
        <dbReference type="EMBL" id="CAE2313510.1"/>
    </source>
</evidence>
<dbReference type="Pfam" id="PF00069">
    <property type="entry name" value="Pkinase"/>
    <property type="match status" value="1"/>
</dbReference>
<evidence type="ECO:0000256" key="5">
    <source>
        <dbReference type="ARBA" id="ARBA00022840"/>
    </source>
</evidence>
<dbReference type="EMBL" id="HBKN01029418">
    <property type="protein sequence ID" value="CAE2313500.1"/>
    <property type="molecule type" value="Transcribed_RNA"/>
</dbReference>
<evidence type="ECO:0000256" key="3">
    <source>
        <dbReference type="ARBA" id="ARBA00022741"/>
    </source>
</evidence>
<dbReference type="GO" id="GO:0004674">
    <property type="term" value="F:protein serine/threonine kinase activity"/>
    <property type="evidence" value="ECO:0007669"/>
    <property type="project" value="UniProtKB-KW"/>
</dbReference>
<evidence type="ECO:0000259" key="10">
    <source>
        <dbReference type="PROSITE" id="PS50011"/>
    </source>
</evidence>
<feature type="region of interest" description="Disordered" evidence="9">
    <location>
        <begin position="434"/>
        <end position="463"/>
    </location>
</feature>
<dbReference type="InterPro" id="IPR017441">
    <property type="entry name" value="Protein_kinase_ATP_BS"/>
</dbReference>
<dbReference type="InterPro" id="IPR000719">
    <property type="entry name" value="Prot_kinase_dom"/>
</dbReference>
<evidence type="ECO:0000256" key="1">
    <source>
        <dbReference type="ARBA" id="ARBA00022527"/>
    </source>
</evidence>
<dbReference type="EMBL" id="HBKN01029417">
    <property type="protein sequence ID" value="CAE2313499.1"/>
    <property type="molecule type" value="Transcribed_RNA"/>
</dbReference>
<evidence type="ECO:0000313" key="12">
    <source>
        <dbReference type="EMBL" id="CAE2313484.1"/>
    </source>
</evidence>
<dbReference type="AlphaFoldDB" id="A0A6U6BDL2"/>
<dbReference type="EMBL" id="HBKN01029410">
    <property type="protein sequence ID" value="CAE2313484.1"/>
    <property type="molecule type" value="Transcribed_RNA"/>
</dbReference>
<comment type="similarity">
    <text evidence="6">Belongs to the protein kinase superfamily. STE Ser/Thr protein kinase family. MAP kinase kinase subfamily.</text>
</comment>